<dbReference type="AlphaFoldDB" id="A0A7K1GDD9"/>
<protein>
    <submittedName>
        <fullName evidence="6">Tetratricopeptide repeat protein</fullName>
    </submittedName>
</protein>
<feature type="transmembrane region" description="Helical" evidence="5">
    <location>
        <begin position="425"/>
        <end position="445"/>
    </location>
</feature>
<dbReference type="InterPro" id="IPR019734">
    <property type="entry name" value="TPR_rpt"/>
</dbReference>
<dbReference type="PROSITE" id="PS50005">
    <property type="entry name" value="TPR"/>
    <property type="match status" value="1"/>
</dbReference>
<keyword evidence="4" id="KW-0175">Coiled coil</keyword>
<dbReference type="GO" id="GO:0006355">
    <property type="term" value="P:regulation of DNA-templated transcription"/>
    <property type="evidence" value="ECO:0007669"/>
    <property type="project" value="InterPro"/>
</dbReference>
<organism evidence="6 7">
    <name type="scientific">Winogradskyella ouciana</name>
    <dbReference type="NCBI Taxonomy" id="2608631"/>
    <lineage>
        <taxon>Bacteria</taxon>
        <taxon>Pseudomonadati</taxon>
        <taxon>Bacteroidota</taxon>
        <taxon>Flavobacteriia</taxon>
        <taxon>Flavobacteriales</taxon>
        <taxon>Flavobacteriaceae</taxon>
        <taxon>Winogradskyella</taxon>
    </lineage>
</organism>
<keyword evidence="7" id="KW-1185">Reference proteome</keyword>
<dbReference type="RefSeq" id="WP_155089352.1">
    <property type="nucleotide sequence ID" value="NZ_WJYA01000006.1"/>
</dbReference>
<evidence type="ECO:0000256" key="3">
    <source>
        <dbReference type="PROSITE-ProRule" id="PRU00339"/>
    </source>
</evidence>
<keyword evidence="2 3" id="KW-0802">TPR repeat</keyword>
<dbReference type="EMBL" id="WJYA01000006">
    <property type="protein sequence ID" value="MTE27327.1"/>
    <property type="molecule type" value="Genomic_DNA"/>
</dbReference>
<comment type="caution">
    <text evidence="6">The sequence shown here is derived from an EMBL/GenBank/DDBJ whole genome shotgun (WGS) entry which is preliminary data.</text>
</comment>
<dbReference type="InterPro" id="IPR016032">
    <property type="entry name" value="Sig_transdc_resp-reg_C-effctor"/>
</dbReference>
<feature type="repeat" description="TPR" evidence="3">
    <location>
        <begin position="305"/>
        <end position="338"/>
    </location>
</feature>
<sequence length="603" mass="69610">MNISTMSNNVPFSRTISDVHAKVDKMLPLLIFVFGLSSLIGHAQDQKKVDSLLQAASKQTDTTQIITYATLWAEHLFVDPLASKPYLDSTLVLAKRLGNKEFIARTTNYLGVYHNMTSQYEKSIPIYDEVIEMYKELGDMTQVCAAMNNKANSLRSLGRYNECLETHMESLKLKEEIGDTEESIAASYWNIGNIQGDIENYEISNQYYNKAKTIYEKLDSRDDLASIKVNMALNLKGQKEYEESKALLLEVEPYYFEKSYNNDLAGIYDNVGWILAQQDSLDLAEDYYNKSLEISKRYGETSLIGLNLRHLGELYNKKGEHRKALRFMKDALQISEDTGTRKKMIGDLLEMSKAYAGLGRYKKAYEFHTDYHELHDEILGEENIKKMNELEVQYQTEKKEKELIIKQNEIKLLEERKQRAENQKLFLIISLIGALALAAAIVYALRQKMKRNKIEREKLDKDLEFKEKQLTTHALHLAHKNEVLQDLKSQIKELKAEGANSRRYQEVINTINLDINNDGTWDQFRNYFEDVHKGFNSKVMGNYPNVSNNDLRLMSLLKMNLSSKEIANILNISVEGVKKARYRLRKKLDLSTEDSLQELILTL</sequence>
<keyword evidence="5" id="KW-1133">Transmembrane helix</keyword>
<keyword evidence="5" id="KW-0472">Membrane</keyword>
<evidence type="ECO:0000256" key="5">
    <source>
        <dbReference type="SAM" id="Phobius"/>
    </source>
</evidence>
<evidence type="ECO:0000256" key="2">
    <source>
        <dbReference type="ARBA" id="ARBA00022803"/>
    </source>
</evidence>
<keyword evidence="5" id="KW-0812">Transmembrane</keyword>
<gene>
    <name evidence="6" type="ORF">F1003_10345</name>
</gene>
<dbReference type="InterPro" id="IPR036388">
    <property type="entry name" value="WH-like_DNA-bd_sf"/>
</dbReference>
<dbReference type="Proteomes" id="UP000447545">
    <property type="component" value="Unassembled WGS sequence"/>
</dbReference>
<dbReference type="SMART" id="SM00028">
    <property type="entry name" value="TPR"/>
    <property type="match status" value="5"/>
</dbReference>
<evidence type="ECO:0000313" key="7">
    <source>
        <dbReference type="Proteomes" id="UP000447545"/>
    </source>
</evidence>
<dbReference type="PANTHER" id="PTHR45641">
    <property type="entry name" value="TETRATRICOPEPTIDE REPEAT PROTEIN (AFU_ORTHOLOGUE AFUA_6G03870)"/>
    <property type="match status" value="1"/>
</dbReference>
<evidence type="ECO:0000256" key="4">
    <source>
        <dbReference type="SAM" id="Coils"/>
    </source>
</evidence>
<name>A0A7K1GDD9_9FLAO</name>
<dbReference type="Gene3D" id="1.10.10.10">
    <property type="entry name" value="Winged helix-like DNA-binding domain superfamily/Winged helix DNA-binding domain"/>
    <property type="match status" value="1"/>
</dbReference>
<dbReference type="Pfam" id="PF13424">
    <property type="entry name" value="TPR_12"/>
    <property type="match status" value="2"/>
</dbReference>
<dbReference type="SUPFAM" id="SSF48452">
    <property type="entry name" value="TPR-like"/>
    <property type="match status" value="2"/>
</dbReference>
<dbReference type="InterPro" id="IPR011990">
    <property type="entry name" value="TPR-like_helical_dom_sf"/>
</dbReference>
<keyword evidence="1" id="KW-0677">Repeat</keyword>
<dbReference type="GO" id="GO:0003677">
    <property type="term" value="F:DNA binding"/>
    <property type="evidence" value="ECO:0007669"/>
    <property type="project" value="InterPro"/>
</dbReference>
<evidence type="ECO:0000256" key="1">
    <source>
        <dbReference type="ARBA" id="ARBA00022737"/>
    </source>
</evidence>
<dbReference type="Gene3D" id="1.25.40.10">
    <property type="entry name" value="Tetratricopeptide repeat domain"/>
    <property type="match status" value="2"/>
</dbReference>
<dbReference type="SUPFAM" id="SSF46894">
    <property type="entry name" value="C-terminal effector domain of the bipartite response regulators"/>
    <property type="match status" value="1"/>
</dbReference>
<feature type="coiled-coil region" evidence="4">
    <location>
        <begin position="387"/>
        <end position="504"/>
    </location>
</feature>
<evidence type="ECO:0000313" key="6">
    <source>
        <dbReference type="EMBL" id="MTE27327.1"/>
    </source>
</evidence>
<accession>A0A7K1GDD9</accession>
<reference evidence="6 7" key="1">
    <citation type="submission" date="2019-11" db="EMBL/GenBank/DDBJ databases">
        <title>Winogradskyella ouciana sp. nov., isolated from the hadal seawater of the Mariana Trench.</title>
        <authorList>
            <person name="Liu R."/>
        </authorList>
    </citation>
    <scope>NUCLEOTIDE SEQUENCE [LARGE SCALE GENOMIC DNA]</scope>
    <source>
        <strain evidence="6 7">ZXX205</strain>
    </source>
</reference>
<proteinExistence type="predicted"/>